<dbReference type="GO" id="GO:0008237">
    <property type="term" value="F:metallopeptidase activity"/>
    <property type="evidence" value="ECO:0007669"/>
    <property type="project" value="UniProtKB-KW"/>
</dbReference>
<dbReference type="PANTHER" id="PTHR36435">
    <property type="entry name" value="SLR1288 PROTEIN"/>
    <property type="match status" value="1"/>
</dbReference>
<keyword evidence="3" id="KW-0645">Protease</keyword>
<feature type="transmembrane region" description="Helical" evidence="1">
    <location>
        <begin position="163"/>
        <end position="181"/>
    </location>
</feature>
<keyword evidence="1" id="KW-0812">Transmembrane</keyword>
<reference evidence="3 4" key="1">
    <citation type="submission" date="2019-09" db="EMBL/GenBank/DDBJ databases">
        <title>Genome sequence of Adhaeribacter sp. M2.</title>
        <authorList>
            <person name="Srinivasan S."/>
        </authorList>
    </citation>
    <scope>NUCLEOTIDE SEQUENCE [LARGE SCALE GENOMIC DNA]</scope>
    <source>
        <strain evidence="3 4">M2</strain>
    </source>
</reference>
<dbReference type="EMBL" id="VTWT01000007">
    <property type="protein sequence ID" value="KAA9331835.1"/>
    <property type="molecule type" value="Genomic_DNA"/>
</dbReference>
<feature type="domain" description="CAAX prenyl protease 2/Lysostaphin resistance protein A-like" evidence="2">
    <location>
        <begin position="166"/>
        <end position="253"/>
    </location>
</feature>
<feature type="transmembrane region" description="Helical" evidence="1">
    <location>
        <begin position="202"/>
        <end position="235"/>
    </location>
</feature>
<protein>
    <submittedName>
        <fullName evidence="3">CPBP family intramembrane metalloprotease</fullName>
    </submittedName>
</protein>
<dbReference type="RefSeq" id="WP_150904444.1">
    <property type="nucleotide sequence ID" value="NZ_VTWT01000007.1"/>
</dbReference>
<dbReference type="GO" id="GO:0004175">
    <property type="term" value="F:endopeptidase activity"/>
    <property type="evidence" value="ECO:0007669"/>
    <property type="project" value="UniProtKB-ARBA"/>
</dbReference>
<keyword evidence="4" id="KW-1185">Reference proteome</keyword>
<dbReference type="Pfam" id="PF02517">
    <property type="entry name" value="Rce1-like"/>
    <property type="match status" value="1"/>
</dbReference>
<proteinExistence type="predicted"/>
<name>A0A5N1IQM8_9BACT</name>
<keyword evidence="3" id="KW-0378">Hydrolase</keyword>
<accession>A0A5N1IQM8</accession>
<evidence type="ECO:0000256" key="1">
    <source>
        <dbReference type="SAM" id="Phobius"/>
    </source>
</evidence>
<dbReference type="PANTHER" id="PTHR36435:SF1">
    <property type="entry name" value="CAAX AMINO TERMINAL PROTEASE FAMILY PROTEIN"/>
    <property type="match status" value="1"/>
</dbReference>
<evidence type="ECO:0000259" key="2">
    <source>
        <dbReference type="Pfam" id="PF02517"/>
    </source>
</evidence>
<dbReference type="AlphaFoldDB" id="A0A5N1IQM8"/>
<feature type="transmembrane region" description="Helical" evidence="1">
    <location>
        <begin position="12"/>
        <end position="37"/>
    </location>
</feature>
<evidence type="ECO:0000313" key="3">
    <source>
        <dbReference type="EMBL" id="KAA9331835.1"/>
    </source>
</evidence>
<keyword evidence="1" id="KW-0472">Membrane</keyword>
<keyword evidence="1" id="KW-1133">Transmembrane helix</keyword>
<feature type="transmembrane region" description="Helical" evidence="1">
    <location>
        <begin position="277"/>
        <end position="296"/>
    </location>
</feature>
<sequence length="316" mass="35891">MKGFISPGLHPFYKLLLLLVFMLAGICVGMFVVLLGLKFGYGLSLTDITMLTQNPQAYPDGRSAMVFYQVITHLFMFTIGPLVFLSASEPSVKQYLFSKKNHVPLLVISALLLLVIMPANSWLINWNAKMHLPEAFEGMELWMKQKEDQLGELTRYLTQFNSVGQMLIGLVAFALIPAIGEELVFRGIIQKNLVRWLRNEHVAIWVTAILFGAIHVQFFGFFPRVVLGAIFGYLYAWSRNLWVPIAGHFMNNGVTVFLLYLQQNKMIEANVESTDAMPWYFGLASLAASLMVLVYLQKHYKAIPENPDARLTENRF</sequence>
<feature type="transmembrane region" description="Helical" evidence="1">
    <location>
        <begin position="66"/>
        <end position="85"/>
    </location>
</feature>
<dbReference type="Proteomes" id="UP000326570">
    <property type="component" value="Unassembled WGS sequence"/>
</dbReference>
<evidence type="ECO:0000313" key="4">
    <source>
        <dbReference type="Proteomes" id="UP000326570"/>
    </source>
</evidence>
<organism evidence="3 4">
    <name type="scientific">Adhaeribacter soli</name>
    <dbReference type="NCBI Taxonomy" id="2607655"/>
    <lineage>
        <taxon>Bacteria</taxon>
        <taxon>Pseudomonadati</taxon>
        <taxon>Bacteroidota</taxon>
        <taxon>Cytophagia</taxon>
        <taxon>Cytophagales</taxon>
        <taxon>Hymenobacteraceae</taxon>
        <taxon>Adhaeribacter</taxon>
    </lineage>
</organism>
<dbReference type="GO" id="GO:0006508">
    <property type="term" value="P:proteolysis"/>
    <property type="evidence" value="ECO:0007669"/>
    <property type="project" value="UniProtKB-KW"/>
</dbReference>
<feature type="transmembrane region" description="Helical" evidence="1">
    <location>
        <begin position="241"/>
        <end position="261"/>
    </location>
</feature>
<dbReference type="GO" id="GO:0080120">
    <property type="term" value="P:CAAX-box protein maturation"/>
    <property type="evidence" value="ECO:0007669"/>
    <property type="project" value="UniProtKB-ARBA"/>
</dbReference>
<dbReference type="InterPro" id="IPR003675">
    <property type="entry name" value="Rce1/LyrA-like_dom"/>
</dbReference>
<keyword evidence="3" id="KW-0482">Metalloprotease</keyword>
<feature type="transmembrane region" description="Helical" evidence="1">
    <location>
        <begin position="105"/>
        <end position="124"/>
    </location>
</feature>
<comment type="caution">
    <text evidence="3">The sequence shown here is derived from an EMBL/GenBank/DDBJ whole genome shotgun (WGS) entry which is preliminary data.</text>
</comment>
<dbReference type="InterPro" id="IPR052710">
    <property type="entry name" value="CAAX_protease"/>
</dbReference>
<gene>
    <name evidence="3" type="ORF">F0P94_13630</name>
</gene>